<dbReference type="Proteomes" id="UP000298390">
    <property type="component" value="Unassembled WGS sequence"/>
</dbReference>
<organism evidence="9 10">
    <name type="scientific">Rhodofomes roseus</name>
    <dbReference type="NCBI Taxonomy" id="34475"/>
    <lineage>
        <taxon>Eukaryota</taxon>
        <taxon>Fungi</taxon>
        <taxon>Dikarya</taxon>
        <taxon>Basidiomycota</taxon>
        <taxon>Agaricomycotina</taxon>
        <taxon>Agaricomycetes</taxon>
        <taxon>Polyporales</taxon>
        <taxon>Rhodofomes</taxon>
    </lineage>
</organism>
<feature type="domain" description="Cation efflux protein transmembrane" evidence="8">
    <location>
        <begin position="972"/>
        <end position="1160"/>
    </location>
</feature>
<evidence type="ECO:0000256" key="5">
    <source>
        <dbReference type="ARBA" id="ARBA00023136"/>
    </source>
</evidence>
<dbReference type="GO" id="GO:0098771">
    <property type="term" value="P:inorganic ion homeostasis"/>
    <property type="evidence" value="ECO:0007669"/>
    <property type="project" value="UniProtKB-ARBA"/>
</dbReference>
<dbReference type="SUPFAM" id="SSF161111">
    <property type="entry name" value="Cation efflux protein transmembrane domain-like"/>
    <property type="match status" value="1"/>
</dbReference>
<evidence type="ECO:0000259" key="8">
    <source>
        <dbReference type="Pfam" id="PF01545"/>
    </source>
</evidence>
<dbReference type="PANTHER" id="PTHR48045:SF20">
    <property type="entry name" value="UDP-RHAMNOSE:RHAMNOSYLTRANSFERASE 1"/>
    <property type="match status" value="1"/>
</dbReference>
<evidence type="ECO:0000256" key="2">
    <source>
        <dbReference type="ARBA" id="ARBA00022679"/>
    </source>
</evidence>
<comment type="subcellular location">
    <subcellularLocation>
        <location evidence="1">Membrane</location>
        <topology evidence="1">Multi-pass membrane protein</topology>
    </subcellularLocation>
</comment>
<gene>
    <name evidence="9" type="ORF">EVJ58_g9395</name>
</gene>
<evidence type="ECO:0000313" key="9">
    <source>
        <dbReference type="EMBL" id="TFY53542.1"/>
    </source>
</evidence>
<feature type="transmembrane region" description="Helical" evidence="7">
    <location>
        <begin position="994"/>
        <end position="1010"/>
    </location>
</feature>
<dbReference type="Pfam" id="PF01545">
    <property type="entry name" value="Cation_efflux"/>
    <property type="match status" value="1"/>
</dbReference>
<dbReference type="PANTHER" id="PTHR48045">
    <property type="entry name" value="UDP-GLYCOSYLTRANSFERASE 72B1"/>
    <property type="match status" value="1"/>
</dbReference>
<dbReference type="InterPro" id="IPR058533">
    <property type="entry name" value="Cation_efflux_TM"/>
</dbReference>
<name>A0A4Y9XUW3_9APHY</name>
<dbReference type="InterPro" id="IPR027469">
    <property type="entry name" value="Cation_efflux_TMD_sf"/>
</dbReference>
<comment type="caution">
    <text evidence="9">The sequence shown here is derived from an EMBL/GenBank/DDBJ whole genome shotgun (WGS) entry which is preliminary data.</text>
</comment>
<reference evidence="9 10" key="1">
    <citation type="submission" date="2019-01" db="EMBL/GenBank/DDBJ databases">
        <title>Genome sequencing of the rare red list fungi Fomitopsis rosea.</title>
        <authorList>
            <person name="Buettner E."/>
            <person name="Kellner H."/>
        </authorList>
    </citation>
    <scope>NUCLEOTIDE SEQUENCE [LARGE SCALE GENOMIC DNA]</scope>
    <source>
        <strain evidence="9 10">DSM 105464</strain>
    </source>
</reference>
<dbReference type="Pfam" id="PF00201">
    <property type="entry name" value="UDPGT"/>
    <property type="match status" value="1"/>
</dbReference>
<dbReference type="GO" id="GO:0030003">
    <property type="term" value="P:intracellular monoatomic cation homeostasis"/>
    <property type="evidence" value="ECO:0007669"/>
    <property type="project" value="UniProtKB-ARBA"/>
</dbReference>
<keyword evidence="3 7" id="KW-0812">Transmembrane</keyword>
<dbReference type="CDD" id="cd03784">
    <property type="entry name" value="GT1_Gtf-like"/>
    <property type="match status" value="1"/>
</dbReference>
<evidence type="ECO:0000256" key="4">
    <source>
        <dbReference type="ARBA" id="ARBA00022989"/>
    </source>
</evidence>
<proteinExistence type="predicted"/>
<feature type="compositionally biased region" description="Basic residues" evidence="6">
    <location>
        <begin position="750"/>
        <end position="759"/>
    </location>
</feature>
<feature type="compositionally biased region" description="Polar residues" evidence="6">
    <location>
        <begin position="682"/>
        <end position="691"/>
    </location>
</feature>
<dbReference type="STRING" id="34475.A0A4Y9XUW3"/>
<accession>A0A4Y9XUW3</accession>
<evidence type="ECO:0000313" key="10">
    <source>
        <dbReference type="Proteomes" id="UP000298390"/>
    </source>
</evidence>
<feature type="transmembrane region" description="Helical" evidence="7">
    <location>
        <begin position="952"/>
        <end position="973"/>
    </location>
</feature>
<feature type="compositionally biased region" description="Low complexity" evidence="6">
    <location>
        <begin position="696"/>
        <end position="714"/>
    </location>
</feature>
<dbReference type="InterPro" id="IPR002213">
    <property type="entry name" value="UDP_glucos_trans"/>
</dbReference>
<dbReference type="Gene3D" id="1.20.1510.10">
    <property type="entry name" value="Cation efflux protein transmembrane domain"/>
    <property type="match status" value="1"/>
</dbReference>
<evidence type="ECO:0000256" key="3">
    <source>
        <dbReference type="ARBA" id="ARBA00022692"/>
    </source>
</evidence>
<feature type="region of interest" description="Disordered" evidence="6">
    <location>
        <begin position="566"/>
        <end position="760"/>
    </location>
</feature>
<feature type="compositionally biased region" description="Low complexity" evidence="6">
    <location>
        <begin position="627"/>
        <end position="636"/>
    </location>
</feature>
<dbReference type="Gene3D" id="3.40.50.2000">
    <property type="entry name" value="Glycogen Phosphorylase B"/>
    <property type="match status" value="2"/>
</dbReference>
<dbReference type="SUPFAM" id="SSF53756">
    <property type="entry name" value="UDP-Glycosyltransferase/glycogen phosphorylase"/>
    <property type="match status" value="1"/>
</dbReference>
<feature type="compositionally biased region" description="Low complexity" evidence="6">
    <location>
        <begin position="823"/>
        <end position="841"/>
    </location>
</feature>
<keyword evidence="4 7" id="KW-1133">Transmembrane helix</keyword>
<evidence type="ECO:0000256" key="6">
    <source>
        <dbReference type="SAM" id="MobiDB-lite"/>
    </source>
</evidence>
<feature type="region of interest" description="Disordered" evidence="6">
    <location>
        <begin position="785"/>
        <end position="850"/>
    </location>
</feature>
<sequence length="1288" mass="141800">MHIHEQSAGATVDYDLRHFDSHVRSVPATPVLDGRHKATWTLEFPPHCLPRLIGMAEVSANPLSASRKHIVLFAYDAWGHNRPLCAFAARIVKAEHVHITYFVPAELVDRVYEELRRNFEPEETELLSLVRVVGLPNESTNPLHHDALDAGFAKAFGALLRGEKITCISTGVVHAALPRIDCVVLDMYAKRPLDFVRTHGPSSVKVLVWYSAAATRLLPFYGPQNMGGRNTTFSRVGDESKRSGRPLHEVAAEACLTCDGSVIEIPGLPPMYDYELYPQRAPFKEIMSIMLYNTYLTLDGCDGVILSTPECYEPETVEAVRRYYNGMSRSVFVCGPLTASSSRAMVSEQRNPHAAAVGQLLDRVLHERGEASLLYISFGSLFWPPAPERLWAFLDVVMELGIPFIMAHASPWAVVPEDVKQKVDAYPHGLMSRWCPQQMLLAHPATGWFLTHGGHNSVIESIGRGVPMICWPYQFDQPTNAVHLSCNLDVAYELFEVRTENGVKPIRRTGRAPEATLESTKREAKESLYLNATNALQTHCQQWHTYTQQLLIDMQILRRELHAMSGSENGRAQMARMHRRRSSKEDAEVDPDNFKFPRPQTPPTVSANGANGLNGHAHLELPPSPPRTRVVSSPSTNGMPPYLDPPPSAGPQRTTFGAPRPLSMINGSSLPPRRHQPPAMRQSLSLPGNSHSRARSISGPFSPASPSPLSFSFPADGPPSGKLPASATAPEMRTKENGISPSPSLSSQAHTRRHSRIHSRNLSVFFPRPGTLPSTAIAEDGAQEITYGGSPEGVPMPSASPGPGNREFRQGFSFGGQAPTSAPSHPMRPMGHSSSSSNGNSRRGHHHKHSLSHSFFSFLEPGANHDELHTTPAPVPVSPWMPISPFLETPVDEKQTPLLNGHATRDQSPPGKIRAPPRIAPEAVGAAVTEFLLGVWLWITAQQVGSLACTGLGYWVVFDALGVALAHIVPGYLASPSMQAQYRRPFGNVRVETVVAFAQSVYLIFASVYVCKETVEHLLLSSGEGHHHHNGDEVQEFFGVDFPFWLLLITLTSLLTTTFGFNNHSKLVSTAGNHIPPLTTYFPSRYRYFASSLTYPPRLMNLLTNPYTLAPIAFCIALIVGPSFIPPWQHRYFDLVLAGFETVVTFSIAYSAAVALGTVLLQTSPARGLVGGRMEAFLRAMREIERHPQVVHLPAPHIWQLTPNLSLPQEHWMYAHHPISAIDTKAQGPAQSLIVTLELHVRRDLDDDQVLGLTKWAWERCSHALHFGSRGGEGGEAEAEVTVGIVRE</sequence>
<feature type="compositionally biased region" description="Polar residues" evidence="6">
    <location>
        <begin position="737"/>
        <end position="749"/>
    </location>
</feature>
<evidence type="ECO:0000256" key="7">
    <source>
        <dbReference type="SAM" id="Phobius"/>
    </source>
</evidence>
<keyword evidence="5 7" id="KW-0472">Membrane</keyword>
<dbReference type="GO" id="GO:0008194">
    <property type="term" value="F:UDP-glycosyltransferase activity"/>
    <property type="evidence" value="ECO:0007669"/>
    <property type="project" value="InterPro"/>
</dbReference>
<feature type="transmembrane region" description="Helical" evidence="7">
    <location>
        <begin position="1137"/>
        <end position="1161"/>
    </location>
</feature>
<keyword evidence="2" id="KW-0808">Transferase</keyword>
<protein>
    <recommendedName>
        <fullName evidence="8">Cation efflux protein transmembrane domain-containing protein</fullName>
    </recommendedName>
</protein>
<evidence type="ECO:0000256" key="1">
    <source>
        <dbReference type="ARBA" id="ARBA00004141"/>
    </source>
</evidence>
<dbReference type="GO" id="GO:0008324">
    <property type="term" value="F:monoatomic cation transmembrane transporter activity"/>
    <property type="evidence" value="ECO:0007669"/>
    <property type="project" value="InterPro"/>
</dbReference>
<feature type="transmembrane region" description="Helical" evidence="7">
    <location>
        <begin position="1042"/>
        <end position="1061"/>
    </location>
</feature>
<dbReference type="EMBL" id="SEKV01000808">
    <property type="protein sequence ID" value="TFY53542.1"/>
    <property type="molecule type" value="Genomic_DNA"/>
</dbReference>
<feature type="transmembrane region" description="Helical" evidence="7">
    <location>
        <begin position="1107"/>
        <end position="1125"/>
    </location>
</feature>
<dbReference type="GO" id="GO:0016020">
    <property type="term" value="C:membrane"/>
    <property type="evidence" value="ECO:0007669"/>
    <property type="project" value="UniProtKB-SubCell"/>
</dbReference>